<keyword evidence="1" id="KW-0732">Signal</keyword>
<feature type="domain" description="Thioredoxin-like fold" evidence="3">
    <location>
        <begin position="243"/>
        <end position="353"/>
    </location>
</feature>
<dbReference type="InterPro" id="IPR009094">
    <property type="entry name" value="DiS-bond_isomerase_DsbC/G_N_sf"/>
</dbReference>
<keyword evidence="5" id="KW-1185">Reference proteome</keyword>
<dbReference type="Gene3D" id="3.10.450.70">
    <property type="entry name" value="Disulphide bond isomerase, DsbC/G, N-terminal"/>
    <property type="match status" value="1"/>
</dbReference>
<comment type="caution">
    <text evidence="4">The sequence shown here is derived from an EMBL/GenBank/DDBJ whole genome shotgun (WGS) entry which is preliminary data.</text>
</comment>
<evidence type="ECO:0000313" key="5">
    <source>
        <dbReference type="Proteomes" id="UP000442109"/>
    </source>
</evidence>
<keyword evidence="1" id="KW-0574">Periplasm</keyword>
<dbReference type="Proteomes" id="UP000442109">
    <property type="component" value="Unassembled WGS sequence"/>
</dbReference>
<reference evidence="4 5" key="1">
    <citation type="journal article" date="2019" name="PLoS ONE">
        <title>Pup mortality in New Zealand sea lions (Phocarctos hookeri) at Enderby Island, Auckland Islands, 2013-18.</title>
        <authorList>
            <person name="Michael S.A."/>
            <person name="Hayman D.T.S."/>
            <person name="Gray R."/>
            <person name="Zhang J."/>
            <person name="Rogers L."/>
            <person name="Roe W.D."/>
        </authorList>
    </citation>
    <scope>NUCLEOTIDE SEQUENCE [LARGE SCALE GENOMIC DNA]</scope>
    <source>
        <strain evidence="4 5">SM868</strain>
    </source>
</reference>
<feature type="signal peptide" evidence="1">
    <location>
        <begin position="1"/>
        <end position="37"/>
    </location>
</feature>
<dbReference type="SUPFAM" id="SSF52833">
    <property type="entry name" value="Thioredoxin-like"/>
    <property type="match status" value="1"/>
</dbReference>
<accession>A0A844LZ08</accession>
<proteinExistence type="inferred from homology"/>
<dbReference type="EMBL" id="WFKQ01000001">
    <property type="protein sequence ID" value="MUG31773.1"/>
    <property type="molecule type" value="Genomic_DNA"/>
</dbReference>
<name>A0A844LZ08_9GAMM</name>
<protein>
    <recommendedName>
        <fullName evidence="1">Thiol:disulfide interchange protein</fullName>
    </recommendedName>
</protein>
<feature type="compositionally biased region" description="Polar residues" evidence="2">
    <location>
        <begin position="134"/>
        <end position="143"/>
    </location>
</feature>
<dbReference type="InterPro" id="IPR012336">
    <property type="entry name" value="Thioredoxin-like_fold"/>
</dbReference>
<dbReference type="OrthoDB" id="12976at2"/>
<comment type="similarity">
    <text evidence="1">Belongs to the thioredoxin family. DsbC subfamily.</text>
</comment>
<dbReference type="InterPro" id="IPR036249">
    <property type="entry name" value="Thioredoxin-like_sf"/>
</dbReference>
<feature type="chain" id="PRO_5033092225" description="Thiol:disulfide interchange protein" evidence="1">
    <location>
        <begin position="38"/>
        <end position="371"/>
    </location>
</feature>
<dbReference type="Gene3D" id="3.40.30.10">
    <property type="entry name" value="Glutaredoxin"/>
    <property type="match status" value="1"/>
</dbReference>
<evidence type="ECO:0000259" key="3">
    <source>
        <dbReference type="Pfam" id="PF13098"/>
    </source>
</evidence>
<evidence type="ECO:0000313" key="4">
    <source>
        <dbReference type="EMBL" id="MUG31773.1"/>
    </source>
</evidence>
<evidence type="ECO:0000256" key="1">
    <source>
        <dbReference type="RuleBase" id="RU364038"/>
    </source>
</evidence>
<gene>
    <name evidence="4" type="ORF">GB996_03090</name>
</gene>
<dbReference type="Pfam" id="PF13098">
    <property type="entry name" value="Thioredoxin_2"/>
    <property type="match status" value="1"/>
</dbReference>
<dbReference type="CDD" id="cd03020">
    <property type="entry name" value="DsbA_DsbC_DsbG"/>
    <property type="match status" value="1"/>
</dbReference>
<dbReference type="PANTHER" id="PTHR35272">
    <property type="entry name" value="THIOL:DISULFIDE INTERCHANGE PROTEIN DSBC-RELATED"/>
    <property type="match status" value="1"/>
</dbReference>
<organism evidence="4 5">
    <name type="scientific">Psychrobacter sanguinis</name>
    <dbReference type="NCBI Taxonomy" id="861445"/>
    <lineage>
        <taxon>Bacteria</taxon>
        <taxon>Pseudomonadati</taxon>
        <taxon>Pseudomonadota</taxon>
        <taxon>Gammaproteobacteria</taxon>
        <taxon>Moraxellales</taxon>
        <taxon>Moraxellaceae</taxon>
        <taxon>Psychrobacter</taxon>
    </lineage>
</organism>
<sequence length="371" mass="40211">MSHFLNKLRLICSKSLTLSLAMPVLLLALVIMPSAHADLSAFNEAYDKLAANDSSPLKAPTPQQQDFIKQILSNAGMMTPIASIQPSKLPSMYQITLVQNPSTEPQPPLHITADGAYILQGELKPNPSPVKVPTPQQLPSKTLSGMPVSDDLRASMLKNSSLLKNMTPDVALYHTAVPGVIWGATLKGQPFITNTEATVFTSGEISVIENGQFAGLDADFEQKKNLHVLSSLDDDNLVIYPATTTEKAVIYVATDINCPYCRVLHQDMAKLNAKGVTVKVIAYPYYEQSPEQMRQIWCAADKAARKQALDEAMSGKPVSNTCRSGINHLKANQVKAAGLAVFATPAIYREDGAAFNAPYKDPSFLPFLGLN</sequence>
<comment type="subcellular location">
    <subcellularLocation>
        <location evidence="1">Periplasm</location>
    </subcellularLocation>
</comment>
<dbReference type="InterPro" id="IPR051470">
    <property type="entry name" value="Thiol:disulfide_interchange"/>
</dbReference>
<dbReference type="InterPro" id="IPR033954">
    <property type="entry name" value="DiS-bond_Isoase_DsbC/G"/>
</dbReference>
<feature type="region of interest" description="Disordered" evidence="2">
    <location>
        <begin position="126"/>
        <end position="145"/>
    </location>
</feature>
<comment type="function">
    <text evidence="1">Required for disulfide bond formation in some periplasmic proteins. Acts by transferring its disulfide bond to other proteins and is reduced in the process.</text>
</comment>
<evidence type="ECO:0000256" key="2">
    <source>
        <dbReference type="SAM" id="MobiDB-lite"/>
    </source>
</evidence>
<dbReference type="AlphaFoldDB" id="A0A844LZ08"/>
<keyword evidence="1" id="KW-0676">Redox-active center</keyword>
<dbReference type="PANTHER" id="PTHR35272:SF3">
    <property type="entry name" value="THIOL:DISULFIDE INTERCHANGE PROTEIN DSBC"/>
    <property type="match status" value="1"/>
</dbReference>
<dbReference type="GO" id="GO:0042597">
    <property type="term" value="C:periplasmic space"/>
    <property type="evidence" value="ECO:0007669"/>
    <property type="project" value="UniProtKB-SubCell"/>
</dbReference>